<dbReference type="Pfam" id="PF08818">
    <property type="entry name" value="DUF1801"/>
    <property type="match status" value="1"/>
</dbReference>
<organism evidence="2 3">
    <name type="scientific">Brevundimonas denitrificans</name>
    <dbReference type="NCBI Taxonomy" id="1443434"/>
    <lineage>
        <taxon>Bacteria</taxon>
        <taxon>Pseudomonadati</taxon>
        <taxon>Pseudomonadota</taxon>
        <taxon>Alphaproteobacteria</taxon>
        <taxon>Caulobacterales</taxon>
        <taxon>Caulobacteraceae</taxon>
        <taxon>Brevundimonas</taxon>
    </lineage>
</organism>
<gene>
    <name evidence="2" type="ORF">GCM10007859_21260</name>
</gene>
<name>A0ABQ6BLV3_9CAUL</name>
<reference evidence="3" key="1">
    <citation type="journal article" date="2019" name="Int. J. Syst. Evol. Microbiol.">
        <title>The Global Catalogue of Microorganisms (GCM) 10K type strain sequencing project: providing services to taxonomists for standard genome sequencing and annotation.</title>
        <authorList>
            <consortium name="The Broad Institute Genomics Platform"/>
            <consortium name="The Broad Institute Genome Sequencing Center for Infectious Disease"/>
            <person name="Wu L."/>
            <person name="Ma J."/>
        </authorList>
    </citation>
    <scope>NUCLEOTIDE SEQUENCE [LARGE SCALE GENOMIC DNA]</scope>
    <source>
        <strain evidence="3">NBRC 110107</strain>
    </source>
</reference>
<evidence type="ECO:0000313" key="3">
    <source>
        <dbReference type="Proteomes" id="UP001156921"/>
    </source>
</evidence>
<dbReference type="EMBL" id="BSOY01000051">
    <property type="protein sequence ID" value="GLS02105.1"/>
    <property type="molecule type" value="Genomic_DNA"/>
</dbReference>
<dbReference type="RefSeq" id="WP_284222978.1">
    <property type="nucleotide sequence ID" value="NZ_BSOY01000051.1"/>
</dbReference>
<evidence type="ECO:0000259" key="1">
    <source>
        <dbReference type="Pfam" id="PF08818"/>
    </source>
</evidence>
<sequence>MAKGPTVESWLAAQAPDIRSAVERLRAMALDAGDGVTEHIKWNGPSFCIDGDDRITVGLAPKGGVRAILHRGVKVKDAADFVFPDETGMIQWAAADRGVVTFADEGAIAANAEAFADICRRWFEATR</sequence>
<dbReference type="SUPFAM" id="SSF159888">
    <property type="entry name" value="YdhG-like"/>
    <property type="match status" value="1"/>
</dbReference>
<dbReference type="Gene3D" id="3.90.1150.200">
    <property type="match status" value="1"/>
</dbReference>
<feature type="domain" description="YdhG-like" evidence="1">
    <location>
        <begin position="19"/>
        <end position="122"/>
    </location>
</feature>
<comment type="caution">
    <text evidence="2">The sequence shown here is derived from an EMBL/GenBank/DDBJ whole genome shotgun (WGS) entry which is preliminary data.</text>
</comment>
<keyword evidence="3" id="KW-1185">Reference proteome</keyword>
<proteinExistence type="predicted"/>
<dbReference type="Proteomes" id="UP001156921">
    <property type="component" value="Unassembled WGS sequence"/>
</dbReference>
<dbReference type="InterPro" id="IPR014922">
    <property type="entry name" value="YdhG-like"/>
</dbReference>
<evidence type="ECO:0000313" key="2">
    <source>
        <dbReference type="EMBL" id="GLS02105.1"/>
    </source>
</evidence>
<accession>A0ABQ6BLV3</accession>
<protein>
    <recommendedName>
        <fullName evidence="1">YdhG-like domain-containing protein</fullName>
    </recommendedName>
</protein>